<accession>A0A4R5FU75</accession>
<keyword evidence="2 4" id="KW-0238">DNA-binding</keyword>
<evidence type="ECO:0000313" key="7">
    <source>
        <dbReference type="Proteomes" id="UP000295136"/>
    </source>
</evidence>
<dbReference type="GO" id="GO:0000976">
    <property type="term" value="F:transcription cis-regulatory region binding"/>
    <property type="evidence" value="ECO:0007669"/>
    <property type="project" value="TreeGrafter"/>
</dbReference>
<dbReference type="PRINTS" id="PR00455">
    <property type="entry name" value="HTHTETR"/>
</dbReference>
<dbReference type="Pfam" id="PF16859">
    <property type="entry name" value="TetR_C_11"/>
    <property type="match status" value="1"/>
</dbReference>
<proteinExistence type="predicted"/>
<keyword evidence="1" id="KW-0805">Transcription regulation</keyword>
<evidence type="ECO:0000313" key="6">
    <source>
        <dbReference type="EMBL" id="TDE56572.1"/>
    </source>
</evidence>
<dbReference type="PANTHER" id="PTHR30055:SF148">
    <property type="entry name" value="TETR-FAMILY TRANSCRIPTIONAL REGULATOR"/>
    <property type="match status" value="1"/>
</dbReference>
<dbReference type="EMBL" id="SMLD01000019">
    <property type="protein sequence ID" value="TDE56572.1"/>
    <property type="molecule type" value="Genomic_DNA"/>
</dbReference>
<keyword evidence="7" id="KW-1185">Reference proteome</keyword>
<dbReference type="Proteomes" id="UP000295136">
    <property type="component" value="Unassembled WGS sequence"/>
</dbReference>
<dbReference type="SUPFAM" id="SSF48498">
    <property type="entry name" value="Tetracyclin repressor-like, C-terminal domain"/>
    <property type="match status" value="1"/>
</dbReference>
<protein>
    <submittedName>
        <fullName evidence="6">TetR/AcrR family transcriptional regulator</fullName>
    </submittedName>
</protein>
<evidence type="ECO:0000256" key="3">
    <source>
        <dbReference type="ARBA" id="ARBA00023163"/>
    </source>
</evidence>
<dbReference type="InterPro" id="IPR009057">
    <property type="entry name" value="Homeodomain-like_sf"/>
</dbReference>
<dbReference type="SUPFAM" id="SSF46689">
    <property type="entry name" value="Homeodomain-like"/>
    <property type="match status" value="1"/>
</dbReference>
<keyword evidence="3" id="KW-0804">Transcription</keyword>
<feature type="DNA-binding region" description="H-T-H motif" evidence="4">
    <location>
        <begin position="75"/>
        <end position="94"/>
    </location>
</feature>
<feature type="domain" description="HTH tetR-type" evidence="5">
    <location>
        <begin position="52"/>
        <end position="112"/>
    </location>
</feature>
<dbReference type="InterPro" id="IPR001647">
    <property type="entry name" value="HTH_TetR"/>
</dbReference>
<evidence type="ECO:0000259" key="5">
    <source>
        <dbReference type="PROSITE" id="PS50977"/>
    </source>
</evidence>
<dbReference type="Gene3D" id="1.10.357.10">
    <property type="entry name" value="Tetracycline Repressor, domain 2"/>
    <property type="match status" value="1"/>
</dbReference>
<dbReference type="PROSITE" id="PS50977">
    <property type="entry name" value="HTH_TETR_2"/>
    <property type="match status" value="1"/>
</dbReference>
<reference evidence="6 7" key="1">
    <citation type="submission" date="2019-03" db="EMBL/GenBank/DDBJ databases">
        <title>Draft genome sequences of novel Actinobacteria.</title>
        <authorList>
            <person name="Sahin N."/>
            <person name="Ay H."/>
            <person name="Saygin H."/>
        </authorList>
    </citation>
    <scope>NUCLEOTIDE SEQUENCE [LARGE SCALE GENOMIC DNA]</scope>
    <source>
        <strain evidence="6 7">6K102</strain>
    </source>
</reference>
<gene>
    <name evidence="6" type="ORF">E1295_10455</name>
</gene>
<dbReference type="AlphaFoldDB" id="A0A4R5FU75"/>
<dbReference type="InterPro" id="IPR050109">
    <property type="entry name" value="HTH-type_TetR-like_transc_reg"/>
</dbReference>
<evidence type="ECO:0000256" key="1">
    <source>
        <dbReference type="ARBA" id="ARBA00023015"/>
    </source>
</evidence>
<evidence type="ECO:0000256" key="4">
    <source>
        <dbReference type="PROSITE-ProRule" id="PRU00335"/>
    </source>
</evidence>
<dbReference type="Gene3D" id="1.10.10.60">
    <property type="entry name" value="Homeodomain-like"/>
    <property type="match status" value="1"/>
</dbReference>
<name>A0A4R5FU75_9ACTN</name>
<organism evidence="6 7">
    <name type="scientific">Nonomuraea mesophila</name>
    <dbReference type="NCBI Taxonomy" id="2530382"/>
    <lineage>
        <taxon>Bacteria</taxon>
        <taxon>Bacillati</taxon>
        <taxon>Actinomycetota</taxon>
        <taxon>Actinomycetes</taxon>
        <taxon>Streptosporangiales</taxon>
        <taxon>Streptosporangiaceae</taxon>
        <taxon>Nonomuraea</taxon>
    </lineage>
</organism>
<evidence type="ECO:0000256" key="2">
    <source>
        <dbReference type="ARBA" id="ARBA00023125"/>
    </source>
</evidence>
<dbReference type="Pfam" id="PF00440">
    <property type="entry name" value="TetR_N"/>
    <property type="match status" value="1"/>
</dbReference>
<dbReference type="PANTHER" id="PTHR30055">
    <property type="entry name" value="HTH-TYPE TRANSCRIPTIONAL REGULATOR RUTR"/>
    <property type="match status" value="1"/>
</dbReference>
<comment type="caution">
    <text evidence="6">The sequence shown here is derived from an EMBL/GenBank/DDBJ whole genome shotgun (WGS) entry which is preliminary data.</text>
</comment>
<dbReference type="InterPro" id="IPR036271">
    <property type="entry name" value="Tet_transcr_reg_TetR-rel_C_sf"/>
</dbReference>
<sequence>MRSPLEIRNHWFLVLTIGSATRKRKVSWGAVMPNTPRTDPSTAATMSRRRGAELEDAILDAAREELAELGYAKSTMSGIANRAGTSKPVLYRRWSSLPELVLDTLGSRFADVPVPDTGDLRDDVLALLRQAQTNLANTRRDTVSGLIADTANDPRLTQRLRDLIAGSTLSNAMATVLERAAERGQIPPGPWPRRVITLPISLLRDDFVVFGIRPSDADLTAVTDEVFLPLLGYASPSSAVRDSEHRG</sequence>
<dbReference type="InterPro" id="IPR011075">
    <property type="entry name" value="TetR_C"/>
</dbReference>
<dbReference type="GO" id="GO:0003700">
    <property type="term" value="F:DNA-binding transcription factor activity"/>
    <property type="evidence" value="ECO:0007669"/>
    <property type="project" value="TreeGrafter"/>
</dbReference>